<sequence>MAEQTPGTPADIQHLYNKPAKIRYDQTQAGLLGQLIDIGFFLLATVATIAFAFDVLFDAFSVEWSHLVLLIPFWVIIAYLVMPRIHSLLTSIYVPDYFFGRARTSDGLLGDPINLAVDGTARDIHTAMTRAGWSLADDITLKSSLGIVASSVLRRSYPQAPVSPLLVFGRRQCLAYQQEIDGNASQRHHVRFWRCPDGWYLPGGEQVAWVGAGTYDRAVGFSLFTLQITHKIDADIDIERDFIIHSVESANPEARHRIIENFSTGYHSRNGGGDLVRTDGNLPVLDVRAVPHDSDPATLPYQVVRAAAGYHAPSPEQVPGLGGVVSPDDDIPVATMQPFIEQATRKRRPWTLTLGCVMAWLIVALEVMNLLQFDLGEIIAADYAPGVLAAQVVLWIGLVLAAYHTLMGSLFGRITTMALATINPLLGIAVSELTEAHLIGSWSVIVPMLNLIVLLTLSGDVARRWSRIMTWRRYEHAKRSARARELASQL</sequence>
<dbReference type="RefSeq" id="WP_123927590.1">
    <property type="nucleotide sequence ID" value="NZ_CP033896.1"/>
</dbReference>
<evidence type="ECO:0000313" key="3">
    <source>
        <dbReference type="EMBL" id="AZA13463.1"/>
    </source>
</evidence>
<feature type="transmembrane region" description="Helical" evidence="1">
    <location>
        <begin position="383"/>
        <end position="403"/>
    </location>
</feature>
<proteinExistence type="predicted"/>
<dbReference type="InterPro" id="IPR025902">
    <property type="entry name" value="LssY-like-C_dom"/>
</dbReference>
<protein>
    <recommendedName>
        <fullName evidence="2">LssY-like C-terminal domain-containing protein</fullName>
    </recommendedName>
</protein>
<keyword evidence="1" id="KW-1133">Transmembrane helix</keyword>
<evidence type="ECO:0000313" key="4">
    <source>
        <dbReference type="Proteomes" id="UP000269019"/>
    </source>
</evidence>
<feature type="transmembrane region" description="Helical" evidence="1">
    <location>
        <begin position="31"/>
        <end position="52"/>
    </location>
</feature>
<reference evidence="3 4" key="1">
    <citation type="submission" date="2018-11" db="EMBL/GenBank/DDBJ databases">
        <authorList>
            <person name="Kleinhagauer T."/>
            <person name="Glaeser S.P."/>
            <person name="Spergser J."/>
            <person name="Ruckert C."/>
            <person name="Kaempfer P."/>
            <person name="Busse H.-J."/>
        </authorList>
    </citation>
    <scope>NUCLEOTIDE SEQUENCE [LARGE SCALE GENOMIC DNA]</scope>
    <source>
        <strain evidence="3 4">200CH</strain>
    </source>
</reference>
<dbReference type="Proteomes" id="UP000269019">
    <property type="component" value="Chromosome"/>
</dbReference>
<gene>
    <name evidence="3" type="ORF">CCHOA_05295</name>
</gene>
<keyword evidence="4" id="KW-1185">Reference proteome</keyword>
<dbReference type="AlphaFoldDB" id="A0A3G6J6S4"/>
<dbReference type="KEGG" id="ccho:CCHOA_05295"/>
<feature type="transmembrane region" description="Helical" evidence="1">
    <location>
        <begin position="436"/>
        <end position="457"/>
    </location>
</feature>
<keyword evidence="1" id="KW-0812">Transmembrane</keyword>
<evidence type="ECO:0000259" key="2">
    <source>
        <dbReference type="Pfam" id="PF14067"/>
    </source>
</evidence>
<dbReference type="Pfam" id="PF14067">
    <property type="entry name" value="LssY_C"/>
    <property type="match status" value="1"/>
</dbReference>
<dbReference type="EMBL" id="CP033896">
    <property type="protein sequence ID" value="AZA13463.1"/>
    <property type="molecule type" value="Genomic_DNA"/>
</dbReference>
<feature type="transmembrane region" description="Helical" evidence="1">
    <location>
        <begin position="350"/>
        <end position="371"/>
    </location>
</feature>
<feature type="transmembrane region" description="Helical" evidence="1">
    <location>
        <begin position="64"/>
        <end position="82"/>
    </location>
</feature>
<accession>A0A3G6J6S4</accession>
<feature type="domain" description="LssY-like C-terminal" evidence="2">
    <location>
        <begin position="93"/>
        <end position="282"/>
    </location>
</feature>
<organism evidence="3 4">
    <name type="scientific">Corynebacterium choanae</name>
    <dbReference type="NCBI Taxonomy" id="1862358"/>
    <lineage>
        <taxon>Bacteria</taxon>
        <taxon>Bacillati</taxon>
        <taxon>Actinomycetota</taxon>
        <taxon>Actinomycetes</taxon>
        <taxon>Mycobacteriales</taxon>
        <taxon>Corynebacteriaceae</taxon>
        <taxon>Corynebacterium</taxon>
    </lineage>
</organism>
<keyword evidence="1" id="KW-0472">Membrane</keyword>
<feature type="transmembrane region" description="Helical" evidence="1">
    <location>
        <begin position="410"/>
        <end position="430"/>
    </location>
</feature>
<name>A0A3G6J6S4_9CORY</name>
<evidence type="ECO:0000256" key="1">
    <source>
        <dbReference type="SAM" id="Phobius"/>
    </source>
</evidence>
<dbReference type="OrthoDB" id="3725455at2"/>